<gene>
    <name evidence="2" type="ORF">CTM89_15145</name>
</gene>
<feature type="transmembrane region" description="Helical" evidence="1">
    <location>
        <begin position="107"/>
        <end position="132"/>
    </location>
</feature>
<feature type="transmembrane region" description="Helical" evidence="1">
    <location>
        <begin position="12"/>
        <end position="31"/>
    </location>
</feature>
<keyword evidence="1" id="KW-1133">Transmembrane helix</keyword>
<dbReference type="Pfam" id="PF09933">
    <property type="entry name" value="DUF2165"/>
    <property type="match status" value="1"/>
</dbReference>
<keyword evidence="1" id="KW-0472">Membrane</keyword>
<accession>A0A2T3M7S6</accession>
<dbReference type="Proteomes" id="UP000240410">
    <property type="component" value="Unassembled WGS sequence"/>
</dbReference>
<dbReference type="RefSeq" id="WP_045070316.1">
    <property type="nucleotide sequence ID" value="NZ_JZSL01000025.1"/>
</dbReference>
<sequence length="171" mass="19573">MKLQETHEISKASISLMVGFFCLLVGYNNIIDYNTNYQFLEHVLRMDAMQPWFQGEHLKSRAITNDILVHIGYWGIIAGELVAGFFCTFGSLVMLKNICKDKFEFGQSLYLIGGTVALFVWFLGFAIIGAEWFQMWASKWNGQMKAYAFISFIVMTMVYVVIPSPKFSSNQ</sequence>
<protein>
    <submittedName>
        <fullName evidence="2">DUF2165 domain-containing protein</fullName>
    </submittedName>
</protein>
<evidence type="ECO:0000313" key="3">
    <source>
        <dbReference type="Proteomes" id="UP000240410"/>
    </source>
</evidence>
<reference evidence="2 3" key="1">
    <citation type="submission" date="2018-03" db="EMBL/GenBank/DDBJ databases">
        <title>Whole genome sequencing of Histamine producing bacteria.</title>
        <authorList>
            <person name="Butler K."/>
        </authorList>
    </citation>
    <scope>NUCLEOTIDE SEQUENCE [LARGE SCALE GENOMIC DNA]</scope>
    <source>
        <strain evidence="2 3">ATCC 33979</strain>
    </source>
</reference>
<proteinExistence type="predicted"/>
<name>A0A2T3M7S6_PHOLE</name>
<dbReference type="EMBL" id="PYOJ01000019">
    <property type="protein sequence ID" value="PSV88293.1"/>
    <property type="molecule type" value="Genomic_DNA"/>
</dbReference>
<dbReference type="InterPro" id="IPR018681">
    <property type="entry name" value="DUF2165_transmembrane"/>
</dbReference>
<organism evidence="2 3">
    <name type="scientific">Photobacterium leiognathi</name>
    <dbReference type="NCBI Taxonomy" id="553611"/>
    <lineage>
        <taxon>Bacteria</taxon>
        <taxon>Pseudomonadati</taxon>
        <taxon>Pseudomonadota</taxon>
        <taxon>Gammaproteobacteria</taxon>
        <taxon>Vibrionales</taxon>
        <taxon>Vibrionaceae</taxon>
        <taxon>Photobacterium</taxon>
    </lineage>
</organism>
<comment type="caution">
    <text evidence="2">The sequence shown here is derived from an EMBL/GenBank/DDBJ whole genome shotgun (WGS) entry which is preliminary data.</text>
</comment>
<evidence type="ECO:0000256" key="1">
    <source>
        <dbReference type="SAM" id="Phobius"/>
    </source>
</evidence>
<evidence type="ECO:0000313" key="2">
    <source>
        <dbReference type="EMBL" id="PSV88293.1"/>
    </source>
</evidence>
<feature type="transmembrane region" description="Helical" evidence="1">
    <location>
        <begin position="144"/>
        <end position="162"/>
    </location>
</feature>
<feature type="transmembrane region" description="Helical" evidence="1">
    <location>
        <begin position="71"/>
        <end position="95"/>
    </location>
</feature>
<dbReference type="OrthoDB" id="7618855at2"/>
<dbReference type="AlphaFoldDB" id="A0A2T3M7S6"/>
<keyword evidence="1" id="KW-0812">Transmembrane</keyword>